<feature type="region of interest" description="Disordered" evidence="5">
    <location>
        <begin position="1"/>
        <end position="49"/>
    </location>
</feature>
<dbReference type="InterPro" id="IPR020846">
    <property type="entry name" value="MFS_dom"/>
</dbReference>
<gene>
    <name evidence="8" type="ORF">B0T17DRAFT_484212</name>
</gene>
<dbReference type="PANTHER" id="PTHR23501:SF33">
    <property type="entry name" value="MAJOR FACILITATOR SUPERFAMILY (MFS) PROFILE DOMAIN-CONTAINING PROTEIN"/>
    <property type="match status" value="1"/>
</dbReference>
<sequence>MAREERQPGGAAADEATSLLRRPSLSVRLETSHDEENVGSRENELSPTSTVGFQSSWDEGQWKKNLVLLLGVFLVNSDSAILLALFRQVASDFDSLSSASWIINSYIIGIVVAQPLYGKLSDIYGRKPLLLFAYACYIVGGLLSGIGFSFWGVLIGRAICGIGNGGITVLISTLILTGVDLIPIRDVAVWRGYAYTVNQVGRAIGPSLGGFIADNLNWRWSLLYQVPLNILGLAFIWWKMSFPPPPSKMMENEDGASCQQSKLKRIDFSGSASLGLANVSLLLLLDRIQQNPKNFIADWMAIIPLSTWVSFLVVFILIEAFWAREPILPLRLLANRNVLSAYSIQFLQTAAQMALYTSVPLYFRVTNRDSSSTVAIRLLFITLGTVSGGLISGYVIKRTGLYRFVICVAIVLSNLSFAAIFLRWRGPIGWAETLYGFPIGLAFGVSLSAAFIGLTAGLDPTQVAVSTSGFYLSLNLGSMLGVSSASLMISSFVERTLQERLHDIPNAGEIIHRVTSNFDSINELPSKLAAIVISAYTQSFINVWLFSLVFGCLALVASLVMREGQLEGSITRTKRPSVSSTQNYSTFPRPGWRAR</sequence>
<dbReference type="InterPro" id="IPR036259">
    <property type="entry name" value="MFS_trans_sf"/>
</dbReference>
<dbReference type="EMBL" id="JAULSR010000001">
    <property type="protein sequence ID" value="KAK0636759.1"/>
    <property type="molecule type" value="Genomic_DNA"/>
</dbReference>
<dbReference type="Pfam" id="PF07690">
    <property type="entry name" value="MFS_1"/>
    <property type="match status" value="1"/>
</dbReference>
<feature type="transmembrane region" description="Helical" evidence="6">
    <location>
        <begin position="222"/>
        <end position="240"/>
    </location>
</feature>
<feature type="compositionally biased region" description="Polar residues" evidence="5">
    <location>
        <begin position="571"/>
        <end position="586"/>
    </location>
</feature>
<feature type="transmembrane region" description="Helical" evidence="6">
    <location>
        <begin position="470"/>
        <end position="493"/>
    </location>
</feature>
<name>A0AA39XMQ2_9PEZI</name>
<evidence type="ECO:0000256" key="3">
    <source>
        <dbReference type="ARBA" id="ARBA00022989"/>
    </source>
</evidence>
<keyword evidence="4 6" id="KW-0472">Membrane</keyword>
<comment type="subcellular location">
    <subcellularLocation>
        <location evidence="1">Membrane</location>
        <topology evidence="1">Multi-pass membrane protein</topology>
    </subcellularLocation>
</comment>
<feature type="transmembrane region" description="Helical" evidence="6">
    <location>
        <begin position="543"/>
        <end position="561"/>
    </location>
</feature>
<feature type="transmembrane region" description="Helical" evidence="6">
    <location>
        <begin position="98"/>
        <end position="117"/>
    </location>
</feature>
<protein>
    <submittedName>
        <fullName evidence="8">Major facilitator superfamily domain-containing protein</fullName>
    </submittedName>
</protein>
<dbReference type="Gene3D" id="1.20.1250.20">
    <property type="entry name" value="MFS general substrate transporter like domains"/>
    <property type="match status" value="1"/>
</dbReference>
<dbReference type="PROSITE" id="PS50850">
    <property type="entry name" value="MFS"/>
    <property type="match status" value="1"/>
</dbReference>
<feature type="transmembrane region" description="Helical" evidence="6">
    <location>
        <begin position="129"/>
        <end position="148"/>
    </location>
</feature>
<evidence type="ECO:0000259" key="7">
    <source>
        <dbReference type="PROSITE" id="PS50850"/>
    </source>
</evidence>
<organism evidence="8 9">
    <name type="scientific">Bombardia bombarda</name>
    <dbReference type="NCBI Taxonomy" id="252184"/>
    <lineage>
        <taxon>Eukaryota</taxon>
        <taxon>Fungi</taxon>
        <taxon>Dikarya</taxon>
        <taxon>Ascomycota</taxon>
        <taxon>Pezizomycotina</taxon>
        <taxon>Sordariomycetes</taxon>
        <taxon>Sordariomycetidae</taxon>
        <taxon>Sordariales</taxon>
        <taxon>Lasiosphaeriaceae</taxon>
        <taxon>Bombardia</taxon>
    </lineage>
</organism>
<evidence type="ECO:0000256" key="5">
    <source>
        <dbReference type="SAM" id="MobiDB-lite"/>
    </source>
</evidence>
<keyword evidence="3 6" id="KW-1133">Transmembrane helix</keyword>
<comment type="caution">
    <text evidence="8">The sequence shown here is derived from an EMBL/GenBank/DDBJ whole genome shotgun (WGS) entry which is preliminary data.</text>
</comment>
<proteinExistence type="predicted"/>
<dbReference type="Proteomes" id="UP001174934">
    <property type="component" value="Unassembled WGS sequence"/>
</dbReference>
<evidence type="ECO:0000313" key="9">
    <source>
        <dbReference type="Proteomes" id="UP001174934"/>
    </source>
</evidence>
<feature type="domain" description="Major facilitator superfamily (MFS) profile" evidence="7">
    <location>
        <begin position="64"/>
        <end position="565"/>
    </location>
</feature>
<evidence type="ECO:0000256" key="1">
    <source>
        <dbReference type="ARBA" id="ARBA00004141"/>
    </source>
</evidence>
<feature type="transmembrane region" description="Helical" evidence="6">
    <location>
        <begin position="402"/>
        <end position="422"/>
    </location>
</feature>
<feature type="region of interest" description="Disordered" evidence="5">
    <location>
        <begin position="571"/>
        <end position="595"/>
    </location>
</feature>
<feature type="transmembrane region" description="Helical" evidence="6">
    <location>
        <begin position="154"/>
        <end position="176"/>
    </location>
</feature>
<dbReference type="InterPro" id="IPR011701">
    <property type="entry name" value="MFS"/>
</dbReference>
<dbReference type="PANTHER" id="PTHR23501">
    <property type="entry name" value="MAJOR FACILITATOR SUPERFAMILY"/>
    <property type="match status" value="1"/>
</dbReference>
<dbReference type="GO" id="GO:0015174">
    <property type="term" value="F:basic amino acid transmembrane transporter activity"/>
    <property type="evidence" value="ECO:0007669"/>
    <property type="project" value="TreeGrafter"/>
</dbReference>
<keyword evidence="2 6" id="KW-0812">Transmembrane</keyword>
<evidence type="ECO:0000256" key="6">
    <source>
        <dbReference type="SAM" id="Phobius"/>
    </source>
</evidence>
<dbReference type="GO" id="GO:0000329">
    <property type="term" value="C:fungal-type vacuole membrane"/>
    <property type="evidence" value="ECO:0007669"/>
    <property type="project" value="TreeGrafter"/>
</dbReference>
<evidence type="ECO:0000256" key="4">
    <source>
        <dbReference type="ARBA" id="ARBA00023136"/>
    </source>
</evidence>
<feature type="transmembrane region" description="Helical" evidence="6">
    <location>
        <begin position="375"/>
        <end position="396"/>
    </location>
</feature>
<reference evidence="8" key="1">
    <citation type="submission" date="2023-06" db="EMBL/GenBank/DDBJ databases">
        <title>Genome-scale phylogeny and comparative genomics of the fungal order Sordariales.</title>
        <authorList>
            <consortium name="Lawrence Berkeley National Laboratory"/>
            <person name="Hensen N."/>
            <person name="Bonometti L."/>
            <person name="Westerberg I."/>
            <person name="Brannstrom I.O."/>
            <person name="Guillou S."/>
            <person name="Cros-Aarteil S."/>
            <person name="Calhoun S."/>
            <person name="Haridas S."/>
            <person name="Kuo A."/>
            <person name="Mondo S."/>
            <person name="Pangilinan J."/>
            <person name="Riley R."/>
            <person name="LaButti K."/>
            <person name="Andreopoulos B."/>
            <person name="Lipzen A."/>
            <person name="Chen C."/>
            <person name="Yanf M."/>
            <person name="Daum C."/>
            <person name="Ng V."/>
            <person name="Clum A."/>
            <person name="Steindorff A."/>
            <person name="Ohm R."/>
            <person name="Martin F."/>
            <person name="Silar P."/>
            <person name="Natvig D."/>
            <person name="Lalanne C."/>
            <person name="Gautier V."/>
            <person name="Ament-velasquez S.L."/>
            <person name="Kruys A."/>
            <person name="Hutchinson M.I."/>
            <person name="Powell A.J."/>
            <person name="Barry K."/>
            <person name="Miller A.N."/>
            <person name="Grigoriev I.V."/>
            <person name="Debuchy R."/>
            <person name="Gladieux P."/>
            <person name="Thoren M.H."/>
            <person name="Johannesson H."/>
        </authorList>
    </citation>
    <scope>NUCLEOTIDE SEQUENCE</scope>
    <source>
        <strain evidence="8">SMH3391-2</strain>
    </source>
</reference>
<feature type="transmembrane region" description="Helical" evidence="6">
    <location>
        <begin position="268"/>
        <end position="285"/>
    </location>
</feature>
<evidence type="ECO:0000256" key="2">
    <source>
        <dbReference type="ARBA" id="ARBA00022692"/>
    </source>
</evidence>
<dbReference type="SUPFAM" id="SSF103473">
    <property type="entry name" value="MFS general substrate transporter"/>
    <property type="match status" value="1"/>
</dbReference>
<feature type="transmembrane region" description="Helical" evidence="6">
    <location>
        <begin position="297"/>
        <end position="322"/>
    </location>
</feature>
<feature type="compositionally biased region" description="Low complexity" evidence="5">
    <location>
        <begin position="18"/>
        <end position="29"/>
    </location>
</feature>
<evidence type="ECO:0000313" key="8">
    <source>
        <dbReference type="EMBL" id="KAK0636759.1"/>
    </source>
</evidence>
<dbReference type="AlphaFoldDB" id="A0AA39XMQ2"/>
<feature type="compositionally biased region" description="Basic and acidic residues" evidence="5">
    <location>
        <begin position="30"/>
        <end position="44"/>
    </location>
</feature>
<keyword evidence="9" id="KW-1185">Reference proteome</keyword>
<accession>A0AA39XMQ2</accession>
<feature type="transmembrane region" description="Helical" evidence="6">
    <location>
        <begin position="434"/>
        <end position="458"/>
    </location>
</feature>